<evidence type="ECO:0000313" key="8">
    <source>
        <dbReference type="EMBL" id="KAG7046789.1"/>
    </source>
</evidence>
<keyword evidence="6" id="KW-0391">Immunity</keyword>
<evidence type="ECO:0000256" key="6">
    <source>
        <dbReference type="ARBA" id="ARBA00022859"/>
    </source>
</evidence>
<feature type="domain" description="RZ-type" evidence="7">
    <location>
        <begin position="437"/>
        <end position="511"/>
    </location>
</feature>
<evidence type="ECO:0000256" key="4">
    <source>
        <dbReference type="ARBA" id="ARBA00022771"/>
    </source>
</evidence>
<sequence>MVRLSRRIAELVDRPVADPTHPVATLVEQLAMEMRFALLVIGFPAPSGVPRSLSADVNTCAADVIKNRVVDLILMDDYGSVDLDEDPCIFPDCGHFYTYTTMDGQMGLRDLYDVSPEGVPTAVKSGSHPFSVTDIKVCPDCRGPLRNISRYGRIVRRGLLDEPTRKLISWAHNVKRKLTEAFFAAQDNLQKMEKSKFSFPTAQLGFPTAQSAFSLRGSRQEQMTQLFKLTGNTRHAVLKTLRYQITDFFGSVRKEEHPYQRVAHLVWHVNKRRQTSEYSFDESAIQMGGMLDAMKLSLRCDLLLVSDYISLCRNATDNDNNGAKSASIEPMPYITDCKKLIENARTRNYSRLEVEGHICLAMFCYFAPPDDAKPTTDATEASHVESSSTKESMIKLGEDHLLEAEKIIKANPSAATLASEIETARRMLHDEVFYSEVSTDEMRAVYAAMSKEFSGTGHWYTCRNGHPFTIGECGMAMQQTVCPECNAPVGGRNHSSAEGVRYAAEIDALARGIGRMGF</sequence>
<keyword evidence="9" id="KW-1185">Reference proteome</keyword>
<dbReference type="EMBL" id="JAESDN010000008">
    <property type="protein sequence ID" value="KAG7046789.1"/>
    <property type="molecule type" value="Genomic_DNA"/>
</dbReference>
<evidence type="ECO:0000256" key="3">
    <source>
        <dbReference type="ARBA" id="ARBA00022723"/>
    </source>
</evidence>
<keyword evidence="2" id="KW-0963">Cytoplasm</keyword>
<evidence type="ECO:0000256" key="5">
    <source>
        <dbReference type="ARBA" id="ARBA00022833"/>
    </source>
</evidence>
<evidence type="ECO:0000313" key="9">
    <source>
        <dbReference type="Proteomes" id="UP000699042"/>
    </source>
</evidence>
<evidence type="ECO:0000256" key="1">
    <source>
        <dbReference type="ARBA" id="ARBA00004496"/>
    </source>
</evidence>
<keyword evidence="8" id="KW-0347">Helicase</keyword>
<gene>
    <name evidence="8" type="ORF">JMJ77_015009</name>
</gene>
<keyword evidence="8" id="KW-0067">ATP-binding</keyword>
<dbReference type="Pfam" id="PF20173">
    <property type="entry name" value="ZnF_RZ-type"/>
    <property type="match status" value="1"/>
</dbReference>
<comment type="subcellular location">
    <subcellularLocation>
        <location evidence="1">Cytoplasm</location>
    </subcellularLocation>
</comment>
<keyword evidence="3" id="KW-0479">Metal-binding</keyword>
<dbReference type="GO" id="GO:0004386">
    <property type="term" value="F:helicase activity"/>
    <property type="evidence" value="ECO:0007669"/>
    <property type="project" value="UniProtKB-KW"/>
</dbReference>
<accession>A0A9P7R3C8</accession>
<dbReference type="GO" id="GO:0008270">
    <property type="term" value="F:zinc ion binding"/>
    <property type="evidence" value="ECO:0007669"/>
    <property type="project" value="UniProtKB-KW"/>
</dbReference>
<dbReference type="AlphaFoldDB" id="A0A9P7R3C8"/>
<dbReference type="InterPro" id="IPR046439">
    <property type="entry name" value="ZF_RZ_dom"/>
</dbReference>
<reference evidence="8" key="1">
    <citation type="submission" date="2021-05" db="EMBL/GenBank/DDBJ databases">
        <title>Comparative genomics of three Colletotrichum scovillei strains and genetic complementation revealed genes involved fungal growth and virulence on chili pepper.</title>
        <authorList>
            <person name="Hsieh D.-K."/>
            <person name="Chuang S.-C."/>
            <person name="Chen C.-Y."/>
            <person name="Chao Y.-T."/>
            <person name="Lu M.-Y.J."/>
            <person name="Lee M.-H."/>
            <person name="Shih M.-C."/>
        </authorList>
    </citation>
    <scope>NUCLEOTIDE SEQUENCE</scope>
    <source>
        <strain evidence="8">Coll-153</strain>
    </source>
</reference>
<keyword evidence="4" id="KW-0863">Zinc-finger</keyword>
<dbReference type="Proteomes" id="UP000699042">
    <property type="component" value="Unassembled WGS sequence"/>
</dbReference>
<dbReference type="GO" id="GO:0005737">
    <property type="term" value="C:cytoplasm"/>
    <property type="evidence" value="ECO:0007669"/>
    <property type="project" value="UniProtKB-SubCell"/>
</dbReference>
<proteinExistence type="predicted"/>
<evidence type="ECO:0000256" key="2">
    <source>
        <dbReference type="ARBA" id="ARBA00022490"/>
    </source>
</evidence>
<evidence type="ECO:0000259" key="7">
    <source>
        <dbReference type="PROSITE" id="PS51981"/>
    </source>
</evidence>
<keyword evidence="5" id="KW-0862">Zinc</keyword>
<dbReference type="GO" id="GO:0002376">
    <property type="term" value="P:immune system process"/>
    <property type="evidence" value="ECO:0007669"/>
    <property type="project" value="UniProtKB-KW"/>
</dbReference>
<name>A0A9P7R3C8_9PEZI</name>
<keyword evidence="8" id="KW-0547">Nucleotide-binding</keyword>
<keyword evidence="8" id="KW-0378">Hydrolase</keyword>
<protein>
    <submittedName>
        <fullName evidence="8">Nf-x1 finger and helicase domain-containing protein</fullName>
    </submittedName>
</protein>
<comment type="caution">
    <text evidence="8">The sequence shown here is derived from an EMBL/GenBank/DDBJ whole genome shotgun (WGS) entry which is preliminary data.</text>
</comment>
<organism evidence="8 9">
    <name type="scientific">Colletotrichum scovillei</name>
    <dbReference type="NCBI Taxonomy" id="1209932"/>
    <lineage>
        <taxon>Eukaryota</taxon>
        <taxon>Fungi</taxon>
        <taxon>Dikarya</taxon>
        <taxon>Ascomycota</taxon>
        <taxon>Pezizomycotina</taxon>
        <taxon>Sordariomycetes</taxon>
        <taxon>Hypocreomycetidae</taxon>
        <taxon>Glomerellales</taxon>
        <taxon>Glomerellaceae</taxon>
        <taxon>Colletotrichum</taxon>
        <taxon>Colletotrichum acutatum species complex</taxon>
    </lineage>
</organism>
<dbReference type="PROSITE" id="PS51981">
    <property type="entry name" value="ZF_RZ"/>
    <property type="match status" value="1"/>
</dbReference>